<reference evidence="1" key="1">
    <citation type="journal article" date="2021" name="Front. Microbiol.">
        <title>Cellular and Genomic Properties of Haloferax gibbonsii LR2-5, the Host of Euryarchaeal Virus HFTV1.</title>
        <authorList>
            <person name="Tittes C."/>
            <person name="Schwarzer S."/>
            <person name="Pfeiffer F."/>
            <person name="Dyall-Smith M."/>
            <person name="Rodriguez-Franco M."/>
            <person name="Oksanen H.M."/>
            <person name="Quax T.E.F."/>
        </authorList>
    </citation>
    <scope>NUCLEOTIDE SEQUENCE</scope>
    <source>
        <strain evidence="1">LR2-5</strain>
    </source>
</reference>
<evidence type="ECO:0000313" key="1">
    <source>
        <dbReference type="EMBL" id="QOS12669.1"/>
    </source>
</evidence>
<evidence type="ECO:0000313" key="2">
    <source>
        <dbReference type="Proteomes" id="UP000663064"/>
    </source>
</evidence>
<dbReference type="GeneID" id="59460197"/>
<proteinExistence type="predicted"/>
<organism evidence="1 2">
    <name type="scientific">Haloferax gibbonsii</name>
    <dbReference type="NCBI Taxonomy" id="35746"/>
    <lineage>
        <taxon>Archaea</taxon>
        <taxon>Methanobacteriati</taxon>
        <taxon>Methanobacteriota</taxon>
        <taxon>Stenosarchaea group</taxon>
        <taxon>Halobacteria</taxon>
        <taxon>Halobacteriales</taxon>
        <taxon>Haloferacaceae</taxon>
        <taxon>Haloferax</taxon>
    </lineage>
</organism>
<sequence>MANPKHYVVLEGLGAGKSDYTIQATGDIEKVGGRLGGLPVTTGPGDQVSGSTADGTVWGKSDGYRIYGGIKSISLENPDHVQVHMGTIAGEPDDDHGDLCEVVVRAEKVEFISGQGPGEGALELDIEHDIRGGQSEHTSLRLPTGSTRNLGVAIDNFKVPRSGSEPKTIVTKITEREVPSDWFAGAPDEGSEPVDITLACDNPQQVTNTVPIDSDRGNPGKVKVYYTIDDLDD</sequence>
<protein>
    <submittedName>
        <fullName evidence="1">Uncharacterized protein</fullName>
    </submittedName>
</protein>
<dbReference type="AlphaFoldDB" id="A0A871BIN6"/>
<dbReference type="EMBL" id="CP063205">
    <property type="protein sequence ID" value="QOS12669.1"/>
    <property type="molecule type" value="Genomic_DNA"/>
</dbReference>
<name>A0A871BIN6_HALGI</name>
<dbReference type="RefSeq" id="WP_193492553.1">
    <property type="nucleotide sequence ID" value="NZ_CP063205.1"/>
</dbReference>
<accession>A0A871BIN6</accession>
<gene>
    <name evidence="1" type="ORF">HfgLR_12665</name>
</gene>
<dbReference type="Proteomes" id="UP000663064">
    <property type="component" value="Chromosome"/>
</dbReference>